<reference evidence="3" key="1">
    <citation type="submission" date="2025-08" db="UniProtKB">
        <authorList>
            <consortium name="RefSeq"/>
        </authorList>
    </citation>
    <scope>IDENTIFICATION</scope>
</reference>
<dbReference type="GeneID" id="120254555"/>
<gene>
    <name evidence="3" type="primary">LOC120254555</name>
</gene>
<dbReference type="RefSeq" id="XP_039118585.1">
    <property type="nucleotide sequence ID" value="XM_039262651.1"/>
</dbReference>
<dbReference type="Gene3D" id="3.30.420.10">
    <property type="entry name" value="Ribonuclease H-like superfamily/Ribonuclease H"/>
    <property type="match status" value="1"/>
</dbReference>
<proteinExistence type="predicted"/>
<dbReference type="PROSITE" id="PS50994">
    <property type="entry name" value="INTEGRASE"/>
    <property type="match status" value="1"/>
</dbReference>
<dbReference type="InterPro" id="IPR012337">
    <property type="entry name" value="RNaseH-like_sf"/>
</dbReference>
<dbReference type="Proteomes" id="UP001515500">
    <property type="component" value="Unplaced"/>
</dbReference>
<accession>A0AB40AUJ8</accession>
<evidence type="ECO:0000313" key="3">
    <source>
        <dbReference type="RefSeq" id="XP_039118585.1"/>
    </source>
</evidence>
<dbReference type="GO" id="GO:0003676">
    <property type="term" value="F:nucleic acid binding"/>
    <property type="evidence" value="ECO:0007669"/>
    <property type="project" value="InterPro"/>
</dbReference>
<dbReference type="PANTHER" id="PTHR48475">
    <property type="entry name" value="RIBONUCLEASE H"/>
    <property type="match status" value="1"/>
</dbReference>
<dbReference type="InterPro" id="IPR036397">
    <property type="entry name" value="RNaseH_sf"/>
</dbReference>
<protein>
    <submittedName>
        <fullName evidence="3">Uncharacterized protein LOC120254555</fullName>
    </submittedName>
</protein>
<name>A0AB40AUJ8_DIOCR</name>
<keyword evidence="2" id="KW-1185">Reference proteome</keyword>
<dbReference type="AlphaFoldDB" id="A0AB40AUJ8"/>
<dbReference type="InterPro" id="IPR001584">
    <property type="entry name" value="Integrase_cat-core"/>
</dbReference>
<sequence length="143" mass="16733">MPRRIISDNERAFKSFKVGRFAQHHKIDWRYSLIYNARANGLAEVFNKTLSKLLKKAVSKSQRDWDKRLPEVLWAYWTTYRTPTQSTPYSLVFGIEVVLPLGVQIPSLRIALQNELTNEDKVRLHLDELDSLDEMRNRGSIES</sequence>
<dbReference type="SUPFAM" id="SSF53098">
    <property type="entry name" value="Ribonuclease H-like"/>
    <property type="match status" value="1"/>
</dbReference>
<organism evidence="2 3">
    <name type="scientific">Dioscorea cayennensis subsp. rotundata</name>
    <name type="common">White Guinea yam</name>
    <name type="synonym">Dioscorea rotundata</name>
    <dbReference type="NCBI Taxonomy" id="55577"/>
    <lineage>
        <taxon>Eukaryota</taxon>
        <taxon>Viridiplantae</taxon>
        <taxon>Streptophyta</taxon>
        <taxon>Embryophyta</taxon>
        <taxon>Tracheophyta</taxon>
        <taxon>Spermatophyta</taxon>
        <taxon>Magnoliopsida</taxon>
        <taxon>Liliopsida</taxon>
        <taxon>Dioscoreales</taxon>
        <taxon>Dioscoreaceae</taxon>
        <taxon>Dioscorea</taxon>
    </lineage>
</organism>
<feature type="domain" description="Integrase catalytic" evidence="1">
    <location>
        <begin position="1"/>
        <end position="96"/>
    </location>
</feature>
<evidence type="ECO:0000313" key="2">
    <source>
        <dbReference type="Proteomes" id="UP001515500"/>
    </source>
</evidence>
<evidence type="ECO:0000259" key="1">
    <source>
        <dbReference type="PROSITE" id="PS50994"/>
    </source>
</evidence>
<dbReference type="GO" id="GO:0015074">
    <property type="term" value="P:DNA integration"/>
    <property type="evidence" value="ECO:0007669"/>
    <property type="project" value="InterPro"/>
</dbReference>
<dbReference type="PANTHER" id="PTHR48475:SF1">
    <property type="entry name" value="RNASE H TYPE-1 DOMAIN-CONTAINING PROTEIN"/>
    <property type="match status" value="1"/>
</dbReference>